<dbReference type="EMBL" id="CP009961">
    <property type="protein sequence ID" value="AKG38643.1"/>
    <property type="molecule type" value="Genomic_DNA"/>
</dbReference>
<name>A0A0F7FH79_9CREN</name>
<dbReference type="SUPFAM" id="SSF47979">
    <property type="entry name" value="Iron-dependent repressor protein, dimerization domain"/>
    <property type="match status" value="1"/>
</dbReference>
<dbReference type="STRING" id="1550241.MA03_04175"/>
<dbReference type="PANTHER" id="PTHR33238:SF7">
    <property type="entry name" value="IRON-DEPENDENT TRANSCRIPTIONAL REGULATOR"/>
    <property type="match status" value="1"/>
</dbReference>
<keyword evidence="3" id="KW-0238">DNA-binding</keyword>
<dbReference type="InterPro" id="IPR022687">
    <property type="entry name" value="HTH_DTXR"/>
</dbReference>
<dbReference type="SMART" id="SM00529">
    <property type="entry name" value="HTH_DTXR"/>
    <property type="match status" value="1"/>
</dbReference>
<evidence type="ECO:0000256" key="4">
    <source>
        <dbReference type="ARBA" id="ARBA00023163"/>
    </source>
</evidence>
<dbReference type="InterPro" id="IPR050536">
    <property type="entry name" value="DtxR_MntR_Metal-Reg"/>
</dbReference>
<gene>
    <name evidence="6" type="ORF">MA03_04175</name>
</gene>
<evidence type="ECO:0000313" key="7">
    <source>
        <dbReference type="Proteomes" id="UP000067434"/>
    </source>
</evidence>
<dbReference type="Gene3D" id="1.10.10.10">
    <property type="entry name" value="Winged helix-like DNA-binding domain superfamily/Winged helix DNA-binding domain"/>
    <property type="match status" value="1"/>
</dbReference>
<keyword evidence="2" id="KW-0805">Transcription regulation</keyword>
<organism evidence="6 7">
    <name type="scientific">Infirmifilum uzonense</name>
    <dbReference type="NCBI Taxonomy" id="1550241"/>
    <lineage>
        <taxon>Archaea</taxon>
        <taxon>Thermoproteota</taxon>
        <taxon>Thermoprotei</taxon>
        <taxon>Thermofilales</taxon>
        <taxon>Thermofilaceae</taxon>
        <taxon>Infirmifilum</taxon>
    </lineage>
</organism>
<dbReference type="PATRIC" id="fig|1550241.5.peg.888"/>
<proteinExistence type="inferred from homology"/>
<dbReference type="GO" id="GO:0046914">
    <property type="term" value="F:transition metal ion binding"/>
    <property type="evidence" value="ECO:0007669"/>
    <property type="project" value="InterPro"/>
</dbReference>
<dbReference type="Proteomes" id="UP000067434">
    <property type="component" value="Chromosome"/>
</dbReference>
<evidence type="ECO:0000256" key="1">
    <source>
        <dbReference type="ARBA" id="ARBA00007871"/>
    </source>
</evidence>
<dbReference type="FunFam" id="1.10.10.10:FF:000189">
    <property type="entry name" value="HTH-type transcriptional regulator MntR"/>
    <property type="match status" value="1"/>
</dbReference>
<dbReference type="PANTHER" id="PTHR33238">
    <property type="entry name" value="IRON (METAL) DEPENDENT REPRESSOR, DTXR FAMILY"/>
    <property type="match status" value="1"/>
</dbReference>
<dbReference type="GO" id="GO:0003700">
    <property type="term" value="F:DNA-binding transcription factor activity"/>
    <property type="evidence" value="ECO:0007669"/>
    <property type="project" value="InterPro"/>
</dbReference>
<dbReference type="GeneID" id="25401400"/>
<dbReference type="InterPro" id="IPR036421">
    <property type="entry name" value="Fe_dep_repressor_sf"/>
</dbReference>
<dbReference type="InterPro" id="IPR036390">
    <property type="entry name" value="WH_DNA-bd_sf"/>
</dbReference>
<evidence type="ECO:0000256" key="3">
    <source>
        <dbReference type="ARBA" id="ARBA00023125"/>
    </source>
</evidence>
<keyword evidence="7" id="KW-1185">Reference proteome</keyword>
<dbReference type="AlphaFoldDB" id="A0A0F7FH79"/>
<reference evidence="6 7" key="1">
    <citation type="journal article" date="2015" name="Stand. Genomic Sci.">
        <title>Complete genome sequence of and proposal of Thermofilum uzonense sp. nov. a novel hyperthermophilic crenarchaeon and emended description of the genus Thermofilum.</title>
        <authorList>
            <person name="Toshchakov S.V."/>
            <person name="Korzhenkov A.A."/>
            <person name="Samarov N.I."/>
            <person name="Mazunin I.O."/>
            <person name="Mozhey O.I."/>
            <person name="Shmyr I.S."/>
            <person name="Derbikova K.S."/>
            <person name="Taranov E.A."/>
            <person name="Dominova I.N."/>
            <person name="Bonch-Osmolovskaya E.A."/>
            <person name="Patrushev M.V."/>
            <person name="Podosokorskaya O.A."/>
            <person name="Kublanov I.V."/>
        </authorList>
    </citation>
    <scope>NUCLEOTIDE SEQUENCE [LARGE SCALE GENOMIC DNA]</scope>
    <source>
        <strain evidence="6 7">1807-2</strain>
    </source>
</reference>
<dbReference type="InterPro" id="IPR036388">
    <property type="entry name" value="WH-like_DNA-bd_sf"/>
</dbReference>
<feature type="domain" description="HTH dtxR-type" evidence="5">
    <location>
        <begin position="5"/>
        <end position="66"/>
    </location>
</feature>
<dbReference type="Gene3D" id="1.10.60.10">
    <property type="entry name" value="Iron dependent repressor, metal binding and dimerisation domain"/>
    <property type="match status" value="1"/>
</dbReference>
<dbReference type="GO" id="GO:0003677">
    <property type="term" value="F:DNA binding"/>
    <property type="evidence" value="ECO:0007669"/>
    <property type="project" value="UniProtKB-KW"/>
</dbReference>
<keyword evidence="4" id="KW-0804">Transcription</keyword>
<sequence length="150" mass="17712">MKLKITPRKEDYLRAIYRITKEKGYARVRDIAKELEKKPSSVVEMVRKLQAEGYVNYEKYGGVTLTPKGKEVAEIIEMRYYTFLKLLRLILVPEDIALKDAHVLEHMLDPKTTLQFIRLVEFLETRFQNFEEEFSAYCRRKSHGLVHGTL</sequence>
<evidence type="ECO:0000256" key="2">
    <source>
        <dbReference type="ARBA" id="ARBA00023015"/>
    </source>
</evidence>
<accession>A0A0F7FH79</accession>
<evidence type="ECO:0000259" key="5">
    <source>
        <dbReference type="PROSITE" id="PS50944"/>
    </source>
</evidence>
<dbReference type="GO" id="GO:0046983">
    <property type="term" value="F:protein dimerization activity"/>
    <property type="evidence" value="ECO:0007669"/>
    <property type="project" value="InterPro"/>
</dbReference>
<comment type="similarity">
    <text evidence="1">Belongs to the DtxR/MntR family.</text>
</comment>
<dbReference type="InterPro" id="IPR022689">
    <property type="entry name" value="Iron_dep_repressor"/>
</dbReference>
<dbReference type="OrthoDB" id="24735at2157"/>
<dbReference type="HOGENOM" id="CLU_069532_3_0_2"/>
<dbReference type="Pfam" id="PF02742">
    <property type="entry name" value="Fe_dep_repr_C"/>
    <property type="match status" value="1"/>
</dbReference>
<dbReference type="KEGG" id="thf:MA03_04175"/>
<dbReference type="Pfam" id="PF01325">
    <property type="entry name" value="Fe_dep_repress"/>
    <property type="match status" value="1"/>
</dbReference>
<dbReference type="SUPFAM" id="SSF46785">
    <property type="entry name" value="Winged helix' DNA-binding domain"/>
    <property type="match status" value="1"/>
</dbReference>
<evidence type="ECO:0000313" key="6">
    <source>
        <dbReference type="EMBL" id="AKG38643.1"/>
    </source>
</evidence>
<dbReference type="RefSeq" id="WP_052884072.1">
    <property type="nucleotide sequence ID" value="NZ_CP009961.1"/>
</dbReference>
<protein>
    <recommendedName>
        <fullName evidence="5">HTH dtxR-type domain-containing protein</fullName>
    </recommendedName>
</protein>
<dbReference type="PROSITE" id="PS50944">
    <property type="entry name" value="HTH_DTXR"/>
    <property type="match status" value="1"/>
</dbReference>
<dbReference type="InterPro" id="IPR001367">
    <property type="entry name" value="Fe_dep_repressor"/>
</dbReference>